<dbReference type="EMBL" id="JACNEP010000009">
    <property type="protein sequence ID" value="MBC3766612.1"/>
    <property type="molecule type" value="Genomic_DNA"/>
</dbReference>
<comment type="similarity">
    <text evidence="1">Belongs to the DprA/Smf family.</text>
</comment>
<evidence type="ECO:0000313" key="4">
    <source>
        <dbReference type="EMBL" id="MBC3766612.1"/>
    </source>
</evidence>
<sequence>MISDIEFTLWITLQQIPECGPSRIHKLLKAANGDIAQLFNASDSWLKLQGLSDPQLQSLRHPTQSIVDKCLVWLHASDNHHFIPVTSQQYPQQLKQISQAPAGLFVCGNSDILSLAQLAVIGSRAPTQAGKEVARSLAADLSESGWIITSGLATGIDGCAHQGAVMAHQPTIAVLGTGVDIVYPRRHIKLVEQIIETGGTLLSEFLPGTQAKAHHFPRRNRIIAGLSKGVLVVEATVKSGSLITCKYALEQDREVFAVPGNIRNPQSKGCHFLIKRGAKLVEEVEDINEEFQNLSFNGAETASKNRKKSTEQSLATDKLLDSVDYEATAIDVVAERSGLPIQVVTATLLEYELRGLVSATSGGYIRLRG</sequence>
<dbReference type="GO" id="GO:0009294">
    <property type="term" value="P:DNA-mediated transformation"/>
    <property type="evidence" value="ECO:0007669"/>
    <property type="project" value="InterPro"/>
</dbReference>
<feature type="domain" description="DprA winged helix" evidence="3">
    <location>
        <begin position="311"/>
        <end position="363"/>
    </location>
</feature>
<dbReference type="InterPro" id="IPR036388">
    <property type="entry name" value="WH-like_DNA-bd_sf"/>
</dbReference>
<dbReference type="SUPFAM" id="SSF102405">
    <property type="entry name" value="MCP/YpsA-like"/>
    <property type="match status" value="1"/>
</dbReference>
<dbReference type="RefSeq" id="WP_186507142.1">
    <property type="nucleotide sequence ID" value="NZ_JACNEP010000009.1"/>
</dbReference>
<reference evidence="4" key="2">
    <citation type="submission" date="2020-08" db="EMBL/GenBank/DDBJ databases">
        <authorList>
            <person name="Lai Q."/>
        </authorList>
    </citation>
    <scope>NUCLEOTIDE SEQUENCE</scope>
    <source>
        <strain evidence="4">S27-2</strain>
    </source>
</reference>
<dbReference type="AlphaFoldDB" id="A0A8J6M2Z6"/>
<reference evidence="4" key="1">
    <citation type="journal article" date="2018" name="Int. J. Syst. Evol. Microbiol.">
        <title>Neptunicella marina gen. nov., sp. nov., isolated from surface seawater.</title>
        <authorList>
            <person name="Liu X."/>
            <person name="Lai Q."/>
            <person name="Du Y."/>
            <person name="Zhang X."/>
            <person name="Liu Z."/>
            <person name="Sun F."/>
            <person name="Shao Z."/>
        </authorList>
    </citation>
    <scope>NUCLEOTIDE SEQUENCE</scope>
    <source>
        <strain evidence="4">S27-2</strain>
    </source>
</reference>
<dbReference type="Pfam" id="PF02481">
    <property type="entry name" value="DNA_processg_A"/>
    <property type="match status" value="1"/>
</dbReference>
<proteinExistence type="inferred from homology"/>
<evidence type="ECO:0000259" key="3">
    <source>
        <dbReference type="Pfam" id="PF17782"/>
    </source>
</evidence>
<dbReference type="Pfam" id="PF17782">
    <property type="entry name" value="WHD_DprA"/>
    <property type="match status" value="1"/>
</dbReference>
<dbReference type="PANTHER" id="PTHR43022">
    <property type="entry name" value="PROTEIN SMF"/>
    <property type="match status" value="1"/>
</dbReference>
<evidence type="ECO:0000256" key="1">
    <source>
        <dbReference type="ARBA" id="ARBA00006525"/>
    </source>
</evidence>
<accession>A0A8J6M2Z6</accession>
<dbReference type="Gene3D" id="3.40.50.450">
    <property type="match status" value="1"/>
</dbReference>
<dbReference type="Proteomes" id="UP000601768">
    <property type="component" value="Unassembled WGS sequence"/>
</dbReference>
<dbReference type="PANTHER" id="PTHR43022:SF1">
    <property type="entry name" value="PROTEIN SMF"/>
    <property type="match status" value="1"/>
</dbReference>
<dbReference type="Gene3D" id="1.10.10.10">
    <property type="entry name" value="Winged helix-like DNA-binding domain superfamily/Winged helix DNA-binding domain"/>
    <property type="match status" value="1"/>
</dbReference>
<protein>
    <submittedName>
        <fullName evidence="4">DNA-protecting protein DprA</fullName>
    </submittedName>
</protein>
<dbReference type="InterPro" id="IPR003488">
    <property type="entry name" value="DprA"/>
</dbReference>
<evidence type="ECO:0000313" key="5">
    <source>
        <dbReference type="Proteomes" id="UP000601768"/>
    </source>
</evidence>
<feature type="domain" description="Smf/DprA SLOG" evidence="2">
    <location>
        <begin position="82"/>
        <end position="291"/>
    </location>
</feature>
<evidence type="ECO:0000259" key="2">
    <source>
        <dbReference type="Pfam" id="PF02481"/>
    </source>
</evidence>
<dbReference type="InterPro" id="IPR057666">
    <property type="entry name" value="DrpA_SLOG"/>
</dbReference>
<dbReference type="NCBIfam" id="TIGR00732">
    <property type="entry name" value="dprA"/>
    <property type="match status" value="1"/>
</dbReference>
<comment type="caution">
    <text evidence="4">The sequence shown here is derived from an EMBL/GenBank/DDBJ whole genome shotgun (WGS) entry which is preliminary data.</text>
</comment>
<keyword evidence="5" id="KW-1185">Reference proteome</keyword>
<name>A0A8J6M2Z6_9ALTE</name>
<gene>
    <name evidence="4" type="primary">dprA</name>
    <name evidence="4" type="ORF">H8B19_12050</name>
</gene>
<organism evidence="4 5">
    <name type="scientific">Neptunicella marina</name>
    <dbReference type="NCBI Taxonomy" id="2125989"/>
    <lineage>
        <taxon>Bacteria</taxon>
        <taxon>Pseudomonadati</taxon>
        <taxon>Pseudomonadota</taxon>
        <taxon>Gammaproteobacteria</taxon>
        <taxon>Alteromonadales</taxon>
        <taxon>Alteromonadaceae</taxon>
        <taxon>Neptunicella</taxon>
    </lineage>
</organism>
<dbReference type="InterPro" id="IPR041614">
    <property type="entry name" value="DprA_WH"/>
</dbReference>